<dbReference type="OrthoDB" id="120822at2157"/>
<dbReference type="EC" id="3.1.3.18" evidence="5"/>
<evidence type="ECO:0000256" key="2">
    <source>
        <dbReference type="ARBA" id="ARBA00022801"/>
    </source>
</evidence>
<feature type="binding site" evidence="5">
    <location>
        <position position="178"/>
    </location>
    <ligand>
        <name>substrate</name>
    </ligand>
</feature>
<dbReference type="EMBL" id="CP058529">
    <property type="protein sequence ID" value="QLG27242.1"/>
    <property type="molecule type" value="Genomic_DNA"/>
</dbReference>
<evidence type="ECO:0000256" key="6">
    <source>
        <dbReference type="SAM" id="MobiDB-lite"/>
    </source>
</evidence>
<protein>
    <recommendedName>
        <fullName evidence="5">Phosphoglycolate phosphatase</fullName>
        <shortName evidence="5">PGP</shortName>
        <shortName evidence="5">PGPase</shortName>
        <ecNumber evidence="5">3.1.3.18</ecNumber>
    </recommendedName>
</protein>
<evidence type="ECO:0000256" key="1">
    <source>
        <dbReference type="ARBA" id="ARBA00022723"/>
    </source>
</evidence>
<dbReference type="PANTHER" id="PTHR10000:SF8">
    <property type="entry name" value="HAD SUPERFAMILY HYDROLASE-LIKE, TYPE 3"/>
    <property type="match status" value="1"/>
</dbReference>
<dbReference type="RefSeq" id="WP_179168817.1">
    <property type="nucleotide sequence ID" value="NZ_CP058529.1"/>
</dbReference>
<proteinExistence type="inferred from homology"/>
<dbReference type="Gene3D" id="3.40.50.1000">
    <property type="entry name" value="HAD superfamily/HAD-like"/>
    <property type="match status" value="1"/>
</dbReference>
<comment type="cofactor">
    <cofactor evidence="5">
        <name>Mg(2+)</name>
        <dbReference type="ChEBI" id="CHEBI:18420"/>
    </cofactor>
</comment>
<feature type="binding site" evidence="5">
    <location>
        <position position="205"/>
    </location>
    <ligand>
        <name>Mg(2+)</name>
        <dbReference type="ChEBI" id="CHEBI:18420"/>
    </ligand>
</feature>
<feature type="region of interest" description="Disordered" evidence="6">
    <location>
        <begin position="1"/>
        <end position="38"/>
    </location>
</feature>
<evidence type="ECO:0000256" key="4">
    <source>
        <dbReference type="ARBA" id="ARBA00023277"/>
    </source>
</evidence>
<dbReference type="GO" id="GO:0000287">
    <property type="term" value="F:magnesium ion binding"/>
    <property type="evidence" value="ECO:0007669"/>
    <property type="project" value="InterPro"/>
</dbReference>
<reference evidence="7 8" key="1">
    <citation type="submission" date="2020-07" db="EMBL/GenBank/DDBJ databases">
        <title>Gai3-2, isolated from salt lake.</title>
        <authorList>
            <person name="Cui H."/>
            <person name="Shi X."/>
        </authorList>
    </citation>
    <scope>NUCLEOTIDE SEQUENCE [LARGE SCALE GENOMIC DNA]</scope>
    <source>
        <strain evidence="7 8">Gai3-2</strain>
    </source>
</reference>
<keyword evidence="2 5" id="KW-0378">Hydrolase</keyword>
<evidence type="ECO:0000256" key="5">
    <source>
        <dbReference type="HAMAP-Rule" id="MF_01419"/>
    </source>
</evidence>
<dbReference type="GO" id="GO:0008967">
    <property type="term" value="F:phosphoglycolate phosphatase activity"/>
    <property type="evidence" value="ECO:0007669"/>
    <property type="project" value="UniProtKB-UniRule"/>
</dbReference>
<feature type="binding site" evidence="5">
    <location>
        <position position="38"/>
    </location>
    <ligand>
        <name>Mg(2+)</name>
        <dbReference type="ChEBI" id="CHEBI:18420"/>
    </ligand>
</feature>
<accession>A0A7D5KLY4</accession>
<feature type="compositionally biased region" description="Acidic residues" evidence="6">
    <location>
        <begin position="1"/>
        <end position="26"/>
    </location>
</feature>
<dbReference type="Gene3D" id="3.90.1070.10">
    <property type="match status" value="1"/>
</dbReference>
<feature type="binding site" evidence="5">
    <location>
        <position position="36"/>
    </location>
    <ligand>
        <name>Mg(2+)</name>
        <dbReference type="ChEBI" id="CHEBI:18420"/>
    </ligand>
</feature>
<sequence>MPPTDDTTDLGELDELEDRDESDEATEPTVPPLALDIDGTLTTPAHTIDPRVFEVLPEWPAPVVIATGKAFPYPVALCHFAGIPERVIAENGGVVCVDEHVSYEGDPERVREAATAFAERGGDLGWGAADTVNRWRETEFAARRTADEATLRALADEFDLNFIDSQYAYHLTSQGVSKGRALGTVGEVLDIDPTEFVAIGDSENDAELFGVVGESYALSNADDTAKEAADTVLDVGFMDGTLSVLNDLLDRA</sequence>
<keyword evidence="4 5" id="KW-0119">Carbohydrate metabolism</keyword>
<comment type="similarity">
    <text evidence="5">Belongs to the archaeal SPP-like hydrolase family.</text>
</comment>
<evidence type="ECO:0000313" key="8">
    <source>
        <dbReference type="Proteomes" id="UP000509750"/>
    </source>
</evidence>
<organism evidence="7 8">
    <name type="scientific">Halorarum halophilum</name>
    <dbReference type="NCBI Taxonomy" id="2743090"/>
    <lineage>
        <taxon>Archaea</taxon>
        <taxon>Methanobacteriati</taxon>
        <taxon>Methanobacteriota</taxon>
        <taxon>Stenosarchaea group</taxon>
        <taxon>Halobacteria</taxon>
        <taxon>Halobacteriales</taxon>
        <taxon>Haloferacaceae</taxon>
        <taxon>Halorarum</taxon>
    </lineage>
</organism>
<name>A0A7D5KLY4_9EURY</name>
<keyword evidence="8" id="KW-1185">Reference proteome</keyword>
<dbReference type="PANTHER" id="PTHR10000">
    <property type="entry name" value="PHOSPHOSERINE PHOSPHATASE"/>
    <property type="match status" value="1"/>
</dbReference>
<keyword evidence="3 5" id="KW-0460">Magnesium</keyword>
<gene>
    <name evidence="7" type="ORF">HUG10_06655</name>
</gene>
<comment type="catalytic activity">
    <reaction evidence="5">
        <text>2-phosphoglycolate + H2O = glycolate + phosphate</text>
        <dbReference type="Rhea" id="RHEA:14369"/>
        <dbReference type="ChEBI" id="CHEBI:15377"/>
        <dbReference type="ChEBI" id="CHEBI:29805"/>
        <dbReference type="ChEBI" id="CHEBI:43474"/>
        <dbReference type="ChEBI" id="CHEBI:58033"/>
        <dbReference type="EC" id="3.1.3.18"/>
    </reaction>
</comment>
<evidence type="ECO:0000256" key="3">
    <source>
        <dbReference type="ARBA" id="ARBA00022842"/>
    </source>
</evidence>
<dbReference type="AlphaFoldDB" id="A0A7D5KLY4"/>
<dbReference type="GeneID" id="56028498"/>
<dbReference type="InterPro" id="IPR036412">
    <property type="entry name" value="HAD-like_sf"/>
</dbReference>
<dbReference type="KEGG" id="halg:HUG10_06655"/>
<dbReference type="GO" id="GO:0005829">
    <property type="term" value="C:cytosol"/>
    <property type="evidence" value="ECO:0007669"/>
    <property type="project" value="TreeGrafter"/>
</dbReference>
<feature type="active site" description="Nucleophile" evidence="5">
    <location>
        <position position="36"/>
    </location>
</feature>
<evidence type="ECO:0000313" key="7">
    <source>
        <dbReference type="EMBL" id="QLG27242.1"/>
    </source>
</evidence>
<dbReference type="PROSITE" id="PS01229">
    <property type="entry name" value="COF_2"/>
    <property type="match status" value="1"/>
</dbReference>
<dbReference type="InterPro" id="IPR006382">
    <property type="entry name" value="PGPase"/>
</dbReference>
<comment type="function">
    <text evidence="5">Catalyzes the dephosphorylation of 2-phosphoglycolate.</text>
</comment>
<keyword evidence="1 5" id="KW-0479">Metal-binding</keyword>
<dbReference type="CDD" id="cd07514">
    <property type="entry name" value="HAD_Pase"/>
    <property type="match status" value="1"/>
</dbReference>
<dbReference type="Proteomes" id="UP000509750">
    <property type="component" value="Chromosome"/>
</dbReference>
<dbReference type="Pfam" id="PF08282">
    <property type="entry name" value="Hydrolase_3"/>
    <property type="match status" value="2"/>
</dbReference>
<feature type="binding site" evidence="5">
    <location>
        <position position="201"/>
    </location>
    <ligand>
        <name>Mg(2+)</name>
        <dbReference type="ChEBI" id="CHEBI:18420"/>
    </ligand>
</feature>
<dbReference type="HAMAP" id="MF_01419">
    <property type="entry name" value="GPH_hydrolase_arch"/>
    <property type="match status" value="1"/>
</dbReference>
<dbReference type="InterPro" id="IPR023214">
    <property type="entry name" value="HAD_sf"/>
</dbReference>
<dbReference type="SUPFAM" id="SSF56784">
    <property type="entry name" value="HAD-like"/>
    <property type="match status" value="1"/>
</dbReference>